<dbReference type="InterPro" id="IPR011051">
    <property type="entry name" value="RmlC_Cupin_sf"/>
</dbReference>
<keyword evidence="4 10" id="KW-0964">Secreted</keyword>
<evidence type="ECO:0000256" key="8">
    <source>
        <dbReference type="ARBA" id="ARBA00023180"/>
    </source>
</evidence>
<evidence type="ECO:0000313" key="12">
    <source>
        <dbReference type="Proteomes" id="UP000827889"/>
    </source>
</evidence>
<evidence type="ECO:0000256" key="3">
    <source>
        <dbReference type="ARBA" id="ARBA00022523"/>
    </source>
</evidence>
<dbReference type="GeneID" id="115756689"/>
<evidence type="ECO:0000256" key="7">
    <source>
        <dbReference type="ARBA" id="ARBA00023157"/>
    </source>
</evidence>
<evidence type="ECO:0000256" key="1">
    <source>
        <dbReference type="ARBA" id="ARBA00004271"/>
    </source>
</evidence>
<dbReference type="RefSeq" id="XP_048140738.1">
    <property type="nucleotide sequence ID" value="XM_048284781.1"/>
</dbReference>
<evidence type="ECO:0000313" key="13">
    <source>
        <dbReference type="RefSeq" id="XP_048140738.1"/>
    </source>
</evidence>
<proteinExistence type="inferred from homology"/>
<keyword evidence="5 10" id="KW-0479">Metal-binding</keyword>
<organism evidence="12 13">
    <name type="scientific">Rhodamnia argentea</name>
    <dbReference type="NCBI Taxonomy" id="178133"/>
    <lineage>
        <taxon>Eukaryota</taxon>
        <taxon>Viridiplantae</taxon>
        <taxon>Streptophyta</taxon>
        <taxon>Embryophyta</taxon>
        <taxon>Tracheophyta</taxon>
        <taxon>Spermatophyta</taxon>
        <taxon>Magnoliopsida</taxon>
        <taxon>eudicotyledons</taxon>
        <taxon>Gunneridae</taxon>
        <taxon>Pentapetalae</taxon>
        <taxon>rosids</taxon>
        <taxon>malvids</taxon>
        <taxon>Myrtales</taxon>
        <taxon>Myrtaceae</taxon>
        <taxon>Myrtoideae</taxon>
        <taxon>Myrteae</taxon>
        <taxon>Australasian group</taxon>
        <taxon>Rhodamnia</taxon>
    </lineage>
</organism>
<keyword evidence="6" id="KW-0732">Signal</keyword>
<dbReference type="PANTHER" id="PTHR31238">
    <property type="entry name" value="GERMIN-LIKE PROTEIN SUBFAMILY 3 MEMBER 3"/>
    <property type="match status" value="1"/>
</dbReference>
<protein>
    <recommendedName>
        <fullName evidence="10">Germin-like protein</fullName>
    </recommendedName>
</protein>
<dbReference type="SMART" id="SM00835">
    <property type="entry name" value="Cupin_1"/>
    <property type="match status" value="1"/>
</dbReference>
<evidence type="ECO:0000256" key="4">
    <source>
        <dbReference type="ARBA" id="ARBA00022525"/>
    </source>
</evidence>
<sequence>MYTLYKLYCIGSSKKTEMTKNLLYPCVLAIICAVATADEPSPLQDFCVADLTSYPNFPRVNGLPCLDAKLVQASHFSLSGFHLASNVSNPLGVGFVLAAVGQVPGLNTLGISMARADYAPGGVAPTHTHPQASEIITVLGGNLLVSFVTSNPKNNLISRVLRKGDVFIFPSGLIHFQKNVGCSNAVSIVAFSSQNIGTVLVANNVFGSTPPIADNTLAKAFQADKAIIDHIQSKFQSLAYLDMREFVHVISVSRGSKHLSKTIPQFIAIL</sequence>
<name>A0ABM3HVW6_9MYRT</name>
<keyword evidence="12" id="KW-1185">Reference proteome</keyword>
<evidence type="ECO:0000259" key="11">
    <source>
        <dbReference type="SMART" id="SM00835"/>
    </source>
</evidence>
<evidence type="ECO:0000256" key="2">
    <source>
        <dbReference type="ARBA" id="ARBA00007456"/>
    </source>
</evidence>
<accession>A0ABM3HVW6</accession>
<evidence type="ECO:0000256" key="10">
    <source>
        <dbReference type="RuleBase" id="RU366015"/>
    </source>
</evidence>
<dbReference type="InterPro" id="IPR001929">
    <property type="entry name" value="Germin"/>
</dbReference>
<evidence type="ECO:0000256" key="9">
    <source>
        <dbReference type="ARBA" id="ARBA00023211"/>
    </source>
</evidence>
<gene>
    <name evidence="13" type="primary">LOC115756689</name>
</gene>
<dbReference type="InterPro" id="IPR014710">
    <property type="entry name" value="RmlC-like_jellyroll"/>
</dbReference>
<keyword evidence="7" id="KW-1015">Disulfide bond</keyword>
<dbReference type="Pfam" id="PF00190">
    <property type="entry name" value="Cupin_1"/>
    <property type="match status" value="1"/>
</dbReference>
<reference evidence="13" key="1">
    <citation type="submission" date="2025-08" db="UniProtKB">
        <authorList>
            <consortium name="RefSeq"/>
        </authorList>
    </citation>
    <scope>IDENTIFICATION</scope>
    <source>
        <tissue evidence="13">Leaf</tissue>
    </source>
</reference>
<dbReference type="InterPro" id="IPR006045">
    <property type="entry name" value="Cupin_1"/>
</dbReference>
<dbReference type="CDD" id="cd02241">
    <property type="entry name" value="cupin_OxOx"/>
    <property type="match status" value="1"/>
</dbReference>
<keyword evidence="9 10" id="KW-0464">Manganese</keyword>
<comment type="subcellular location">
    <subcellularLocation>
        <location evidence="1 10">Secreted</location>
        <location evidence="1 10">Extracellular space</location>
        <location evidence="1 10">Apoplast</location>
    </subcellularLocation>
</comment>
<dbReference type="PRINTS" id="PR00325">
    <property type="entry name" value="GERMIN"/>
</dbReference>
<dbReference type="Proteomes" id="UP000827889">
    <property type="component" value="Chromosome 9"/>
</dbReference>
<dbReference type="InterPro" id="IPR019780">
    <property type="entry name" value="Germin_Mn-BS"/>
</dbReference>
<dbReference type="PROSITE" id="PS00725">
    <property type="entry name" value="GERMIN"/>
    <property type="match status" value="1"/>
</dbReference>
<evidence type="ECO:0000256" key="5">
    <source>
        <dbReference type="ARBA" id="ARBA00022723"/>
    </source>
</evidence>
<evidence type="ECO:0000256" key="6">
    <source>
        <dbReference type="ARBA" id="ARBA00022729"/>
    </source>
</evidence>
<keyword evidence="3 10" id="KW-0052">Apoplast</keyword>
<keyword evidence="8" id="KW-0325">Glycoprotein</keyword>
<dbReference type="SUPFAM" id="SSF51182">
    <property type="entry name" value="RmlC-like cupins"/>
    <property type="match status" value="1"/>
</dbReference>
<dbReference type="Gene3D" id="2.60.120.10">
    <property type="entry name" value="Jelly Rolls"/>
    <property type="match status" value="1"/>
</dbReference>
<feature type="domain" description="Cupin type-1" evidence="11">
    <location>
        <begin position="79"/>
        <end position="229"/>
    </location>
</feature>
<comment type="similarity">
    <text evidence="2 10">Belongs to the germin family.</text>
</comment>